<reference evidence="1 2" key="1">
    <citation type="submission" date="2013-03" db="EMBL/GenBank/DDBJ databases">
        <title>Assembly of a new bacterial strain Brevibacillus borstelensis AK1.</title>
        <authorList>
            <person name="Rajan I."/>
            <person name="PoliReddy D."/>
            <person name="Sugumar T."/>
            <person name="Rathinam K."/>
            <person name="Alqarawi S."/>
            <person name="Khalil A.B."/>
            <person name="Sivakumar N."/>
        </authorList>
    </citation>
    <scope>NUCLEOTIDE SEQUENCE [LARGE SCALE GENOMIC DNA]</scope>
    <source>
        <strain evidence="1 2">AK1</strain>
    </source>
</reference>
<dbReference type="AlphaFoldDB" id="M8DF11"/>
<keyword evidence="1" id="KW-0378">Hydrolase</keyword>
<comment type="caution">
    <text evidence="1">The sequence shown here is derived from an EMBL/GenBank/DDBJ whole genome shotgun (WGS) entry which is preliminary data.</text>
</comment>
<dbReference type="EMBL" id="APBN01000005">
    <property type="protein sequence ID" value="EMT52007.1"/>
    <property type="molecule type" value="Genomic_DNA"/>
</dbReference>
<name>M8DF11_9BACL</name>
<dbReference type="STRING" id="1300222.I532_14228"/>
<organism evidence="1 2">
    <name type="scientific">Brevibacillus borstelensis AK1</name>
    <dbReference type="NCBI Taxonomy" id="1300222"/>
    <lineage>
        <taxon>Bacteria</taxon>
        <taxon>Bacillati</taxon>
        <taxon>Bacillota</taxon>
        <taxon>Bacilli</taxon>
        <taxon>Bacillales</taxon>
        <taxon>Paenibacillaceae</taxon>
        <taxon>Brevibacillus</taxon>
    </lineage>
</organism>
<keyword evidence="2" id="KW-1185">Reference proteome</keyword>
<evidence type="ECO:0000313" key="2">
    <source>
        <dbReference type="Proteomes" id="UP000012081"/>
    </source>
</evidence>
<gene>
    <name evidence="1" type="ORF">I532_14228</name>
</gene>
<dbReference type="PATRIC" id="fig|1300222.3.peg.2972"/>
<accession>M8DF11</accession>
<proteinExistence type="predicted"/>
<sequence length="78" mass="9206">MDSILRMRFPAWQARSLIAANNHCLLERKELRDFLKDNQLADRVLVPEDGERFSFSQAGPQVRFPLRLLTDFQLGFIW</sequence>
<dbReference type="Proteomes" id="UP000012081">
    <property type="component" value="Unassembled WGS sequence"/>
</dbReference>
<evidence type="ECO:0000313" key="1">
    <source>
        <dbReference type="EMBL" id="EMT52007.1"/>
    </source>
</evidence>
<protein>
    <submittedName>
        <fullName evidence="1">Putative Zn-dependent hydrolase of beta-lactamase fold protein</fullName>
    </submittedName>
</protein>
<dbReference type="GO" id="GO:0016787">
    <property type="term" value="F:hydrolase activity"/>
    <property type="evidence" value="ECO:0007669"/>
    <property type="project" value="UniProtKB-KW"/>
</dbReference>